<dbReference type="SUPFAM" id="SSF143120">
    <property type="entry name" value="YefM-like"/>
    <property type="match status" value="1"/>
</dbReference>
<evidence type="ECO:0000256" key="1">
    <source>
        <dbReference type="ARBA" id="ARBA00009981"/>
    </source>
</evidence>
<feature type="region of interest" description="Disordered" evidence="3">
    <location>
        <begin position="68"/>
        <end position="101"/>
    </location>
</feature>
<gene>
    <name evidence="4" type="ORF">SFSGTM_28190</name>
</gene>
<evidence type="ECO:0000313" key="4">
    <source>
        <dbReference type="EMBL" id="BBP02111.1"/>
    </source>
</evidence>
<name>A0A809RT96_9PROT</name>
<dbReference type="AlphaFoldDB" id="A0A809RT96"/>
<proteinExistence type="inferred from homology"/>
<sequence length="101" mass="11285">MHIWSVKSAKARFSEFLNTCLSEGSQMVTRSGAETAVLVPVQEWQRLQSTTRPSLKQLLLADQARTDTLTPTSDLGSGTEKTHRLRYISRPAPDALEGLWQ</sequence>
<evidence type="ECO:0000256" key="2">
    <source>
        <dbReference type="RuleBase" id="RU362080"/>
    </source>
</evidence>
<comment type="function">
    <text evidence="2">Antitoxin component of a type II toxin-antitoxin (TA) system.</text>
</comment>
<reference evidence="5" key="1">
    <citation type="submission" date="2019-11" db="EMBL/GenBank/DDBJ databases">
        <title>Isolation and characterization of a novel species in the genus Sulfuriferula.</title>
        <authorList>
            <person name="Mochizuki J."/>
            <person name="Kojima H."/>
            <person name="Fukui M."/>
        </authorList>
    </citation>
    <scope>NUCLEOTIDE SEQUENCE [LARGE SCALE GENOMIC DNA]</scope>
    <source>
        <strain evidence="5">SGTM</strain>
    </source>
</reference>
<dbReference type="EMBL" id="AP021881">
    <property type="protein sequence ID" value="BBP02111.1"/>
    <property type="molecule type" value="Genomic_DNA"/>
</dbReference>
<organism evidence="4 5">
    <name type="scientific">Sulfuriferula nivalis</name>
    <dbReference type="NCBI Taxonomy" id="2675298"/>
    <lineage>
        <taxon>Bacteria</taxon>
        <taxon>Pseudomonadati</taxon>
        <taxon>Pseudomonadota</taxon>
        <taxon>Betaproteobacteria</taxon>
        <taxon>Nitrosomonadales</taxon>
        <taxon>Sulfuricellaceae</taxon>
        <taxon>Sulfuriferula</taxon>
    </lineage>
</organism>
<dbReference type="InterPro" id="IPR006442">
    <property type="entry name" value="Antitoxin_Phd/YefM"/>
</dbReference>
<accession>A0A809RT96</accession>
<dbReference type="Proteomes" id="UP000463939">
    <property type="component" value="Chromosome"/>
</dbReference>
<dbReference type="RefSeq" id="WP_162085792.1">
    <property type="nucleotide sequence ID" value="NZ_AP021881.1"/>
</dbReference>
<dbReference type="NCBIfam" id="TIGR01552">
    <property type="entry name" value="phd_fam"/>
    <property type="match status" value="1"/>
</dbReference>
<dbReference type="Pfam" id="PF02604">
    <property type="entry name" value="PhdYeFM_antitox"/>
    <property type="match status" value="1"/>
</dbReference>
<evidence type="ECO:0000256" key="3">
    <source>
        <dbReference type="SAM" id="MobiDB-lite"/>
    </source>
</evidence>
<comment type="similarity">
    <text evidence="1 2">Belongs to the phD/YefM antitoxin family.</text>
</comment>
<dbReference type="Gene3D" id="3.40.1620.10">
    <property type="entry name" value="YefM-like domain"/>
    <property type="match status" value="1"/>
</dbReference>
<keyword evidence="5" id="KW-1185">Reference proteome</keyword>
<protein>
    <recommendedName>
        <fullName evidence="2">Antitoxin</fullName>
    </recommendedName>
</protein>
<dbReference type="InterPro" id="IPR036165">
    <property type="entry name" value="YefM-like_sf"/>
</dbReference>
<evidence type="ECO:0000313" key="5">
    <source>
        <dbReference type="Proteomes" id="UP000463939"/>
    </source>
</evidence>
<dbReference type="KEGG" id="sniv:SFSGTM_28190"/>